<dbReference type="AlphaFoldDB" id="A0A0C3HGH3"/>
<sequence length="629" mass="72641">MGKRTKVSKRRREDLDEVDLATFATNWPRVKRNCTTGPKNYIDLCSESEDDEKQEDNIPSGGAMTYIRATGNEKRKYDYNGGDAAIDEGRSTPAPGPQAPAVPKSKHETKSNHRILRLTLSQYMQQKLRAGCLFKELPLEIHQFVVAYLPMDRDVASYAQVCRIAADAVSGFVWRVRYARYFDLPEGLNTDQIAKDYKILRSISKKWTCFDETLLRRILPLPIQVTQEQRFNRPLCLSMLKSLIIGSNARKDQDEYGNELIIGLNHNYIRKLVIRDEWDPAQDNVQFIDILNAILNTDETVSPKRILSAEDEFLMQIIQLSLTSLILEPNNLNKVHHFDWLQEMVYGGPYNKSLFKGTWMCQVDSRLCLATVNFFNFHFKNSGEGLLAEEYLDLEAAQLPQLWMGRLKDETQLLGTHWKGAYTYLDEHDLSRFRSRFTRRGLYQTIYIDNFDPLQDIAMFFDESKFPSNAWPESFEKHHTTWPYHSSVFPTRPLRYNRGAEVELKQYPLKSFFGTSRGERDAHFYGRIHAVPPQGGIPGFQRITFLKFFLVGGEYDTGSVWAYEGCVLPGNRVIVGRWWWITDEDIGVKDIASGPFILWNVDESYADPPIDKEESIEFLRKLRDVGVGV</sequence>
<dbReference type="Proteomes" id="UP000054321">
    <property type="component" value="Unassembled WGS sequence"/>
</dbReference>
<reference evidence="3" key="2">
    <citation type="submission" date="2015-01" db="EMBL/GenBank/DDBJ databases">
        <title>Evolutionary Origins and Diversification of the Mycorrhizal Mutualists.</title>
        <authorList>
            <consortium name="DOE Joint Genome Institute"/>
            <consortium name="Mycorrhizal Genomics Consortium"/>
            <person name="Kohler A."/>
            <person name="Kuo A."/>
            <person name="Nagy L.G."/>
            <person name="Floudas D."/>
            <person name="Copeland A."/>
            <person name="Barry K.W."/>
            <person name="Cichocki N."/>
            <person name="Veneault-Fourrey C."/>
            <person name="LaButti K."/>
            <person name="Lindquist E.A."/>
            <person name="Lipzen A."/>
            <person name="Lundell T."/>
            <person name="Morin E."/>
            <person name="Murat C."/>
            <person name="Riley R."/>
            <person name="Ohm R."/>
            <person name="Sun H."/>
            <person name="Tunlid A."/>
            <person name="Henrissat B."/>
            <person name="Grigoriev I.V."/>
            <person name="Hibbett D.S."/>
            <person name="Martin F."/>
        </authorList>
    </citation>
    <scope>NUCLEOTIDE SEQUENCE [LARGE SCALE GENOMIC DNA]</scope>
    <source>
        <strain evidence="3">Zn</strain>
    </source>
</reference>
<dbReference type="OrthoDB" id="3971593at2759"/>
<accession>A0A0C3HGH3</accession>
<gene>
    <name evidence="2" type="ORF">OIDMADRAFT_53723</name>
</gene>
<feature type="region of interest" description="Disordered" evidence="1">
    <location>
        <begin position="81"/>
        <end position="108"/>
    </location>
</feature>
<organism evidence="2 3">
    <name type="scientific">Oidiodendron maius (strain Zn)</name>
    <dbReference type="NCBI Taxonomy" id="913774"/>
    <lineage>
        <taxon>Eukaryota</taxon>
        <taxon>Fungi</taxon>
        <taxon>Dikarya</taxon>
        <taxon>Ascomycota</taxon>
        <taxon>Pezizomycotina</taxon>
        <taxon>Leotiomycetes</taxon>
        <taxon>Leotiomycetes incertae sedis</taxon>
        <taxon>Myxotrichaceae</taxon>
        <taxon>Oidiodendron</taxon>
    </lineage>
</organism>
<evidence type="ECO:0008006" key="4">
    <source>
        <dbReference type="Google" id="ProtNLM"/>
    </source>
</evidence>
<dbReference type="HOGENOM" id="CLU_434811_0_0_1"/>
<evidence type="ECO:0000256" key="1">
    <source>
        <dbReference type="SAM" id="MobiDB-lite"/>
    </source>
</evidence>
<dbReference type="InParanoid" id="A0A0C3HGH3"/>
<reference evidence="2 3" key="1">
    <citation type="submission" date="2014-04" db="EMBL/GenBank/DDBJ databases">
        <authorList>
            <consortium name="DOE Joint Genome Institute"/>
            <person name="Kuo A."/>
            <person name="Martino E."/>
            <person name="Perotto S."/>
            <person name="Kohler A."/>
            <person name="Nagy L.G."/>
            <person name="Floudas D."/>
            <person name="Copeland A."/>
            <person name="Barry K.W."/>
            <person name="Cichocki N."/>
            <person name="Veneault-Fourrey C."/>
            <person name="LaButti K."/>
            <person name="Lindquist E.A."/>
            <person name="Lipzen A."/>
            <person name="Lundell T."/>
            <person name="Morin E."/>
            <person name="Murat C."/>
            <person name="Sun H."/>
            <person name="Tunlid A."/>
            <person name="Henrissat B."/>
            <person name="Grigoriev I.V."/>
            <person name="Hibbett D.S."/>
            <person name="Martin F."/>
            <person name="Nordberg H.P."/>
            <person name="Cantor M.N."/>
            <person name="Hua S.X."/>
        </authorList>
    </citation>
    <scope>NUCLEOTIDE SEQUENCE [LARGE SCALE GENOMIC DNA]</scope>
    <source>
        <strain evidence="2 3">Zn</strain>
    </source>
</reference>
<dbReference type="EMBL" id="KN832875">
    <property type="protein sequence ID" value="KIN02210.1"/>
    <property type="molecule type" value="Genomic_DNA"/>
</dbReference>
<keyword evidence="3" id="KW-1185">Reference proteome</keyword>
<dbReference type="STRING" id="913774.A0A0C3HGH3"/>
<protein>
    <recommendedName>
        <fullName evidence="4">F-box domain-containing protein</fullName>
    </recommendedName>
</protein>
<evidence type="ECO:0000313" key="3">
    <source>
        <dbReference type="Proteomes" id="UP000054321"/>
    </source>
</evidence>
<name>A0A0C3HGH3_OIDMZ</name>
<proteinExistence type="predicted"/>
<evidence type="ECO:0000313" key="2">
    <source>
        <dbReference type="EMBL" id="KIN02210.1"/>
    </source>
</evidence>